<gene>
    <name evidence="3" type="ORF">PFISCL1PPCAC_28060</name>
</gene>
<sequence>IRLLAISCCVQLSWSCIPMNPGEETKACPAVPKSTEAKDYVTKDLEGPTTENGAKVWKCTAPNYLLRVKSDGTVTKLSTAASLSCKPNSGKFVVVDGVESDAGSDKFICGEEAKCDSCDLSMLVDENNPACDDAMNMFCTSKPINNPTAENCPALSCQGAEVMYLLVPNQPMAMVVTASEVTCKGKWKYNANNDEIPANAVGFVCGKEAVCTECDRSTNMAYTMAVTLPPTETAFPTCTYKCPSSYYLVHNMLTTPRRRKCERCQQPATDLIAFPSNGRWQQQQLWVRSLGLNEAGTIAALADYRLRMEQKKDMRWCMKHFGQFGMPIHDTIEPERAGVEDEVTVDDQGVDTVEHESSITVDDELWETKDKKRRRHLSPDARYTVDIDGFEGEGESMDTESIENEFNEGGKGIDTYDLTDTNASTTEKEIDFHEVP</sequence>
<feature type="signal peptide" evidence="2">
    <location>
        <begin position="1"/>
        <end position="15"/>
    </location>
</feature>
<feature type="compositionally biased region" description="Acidic residues" evidence="1">
    <location>
        <begin position="389"/>
        <end position="406"/>
    </location>
</feature>
<evidence type="ECO:0000256" key="2">
    <source>
        <dbReference type="SAM" id="SignalP"/>
    </source>
</evidence>
<dbReference type="Proteomes" id="UP001432322">
    <property type="component" value="Unassembled WGS sequence"/>
</dbReference>
<protein>
    <submittedName>
        <fullName evidence="3">Uncharacterized protein</fullName>
    </submittedName>
</protein>
<reference evidence="3" key="1">
    <citation type="submission" date="2023-10" db="EMBL/GenBank/DDBJ databases">
        <title>Genome assembly of Pristionchus species.</title>
        <authorList>
            <person name="Yoshida K."/>
            <person name="Sommer R.J."/>
        </authorList>
    </citation>
    <scope>NUCLEOTIDE SEQUENCE</scope>
    <source>
        <strain evidence="3">RS5133</strain>
    </source>
</reference>
<feature type="chain" id="PRO_5043540338" evidence="2">
    <location>
        <begin position="16"/>
        <end position="436"/>
    </location>
</feature>
<proteinExistence type="predicted"/>
<feature type="compositionally biased region" description="Basic and acidic residues" evidence="1">
    <location>
        <begin position="426"/>
        <end position="436"/>
    </location>
</feature>
<feature type="non-terminal residue" evidence="3">
    <location>
        <position position="1"/>
    </location>
</feature>
<keyword evidence="4" id="KW-1185">Reference proteome</keyword>
<organism evidence="3 4">
    <name type="scientific">Pristionchus fissidentatus</name>
    <dbReference type="NCBI Taxonomy" id="1538716"/>
    <lineage>
        <taxon>Eukaryota</taxon>
        <taxon>Metazoa</taxon>
        <taxon>Ecdysozoa</taxon>
        <taxon>Nematoda</taxon>
        <taxon>Chromadorea</taxon>
        <taxon>Rhabditida</taxon>
        <taxon>Rhabditina</taxon>
        <taxon>Diplogasteromorpha</taxon>
        <taxon>Diplogasteroidea</taxon>
        <taxon>Neodiplogasteridae</taxon>
        <taxon>Pristionchus</taxon>
    </lineage>
</organism>
<name>A0AAV5X2E9_9BILA</name>
<comment type="caution">
    <text evidence="3">The sequence shown here is derived from an EMBL/GenBank/DDBJ whole genome shotgun (WGS) entry which is preliminary data.</text>
</comment>
<evidence type="ECO:0000313" key="4">
    <source>
        <dbReference type="Proteomes" id="UP001432322"/>
    </source>
</evidence>
<evidence type="ECO:0000256" key="1">
    <source>
        <dbReference type="SAM" id="MobiDB-lite"/>
    </source>
</evidence>
<keyword evidence="2" id="KW-0732">Signal</keyword>
<dbReference type="AlphaFoldDB" id="A0AAV5X2E9"/>
<dbReference type="EMBL" id="BTSY01000007">
    <property type="protein sequence ID" value="GMT36763.1"/>
    <property type="molecule type" value="Genomic_DNA"/>
</dbReference>
<feature type="region of interest" description="Disordered" evidence="1">
    <location>
        <begin position="389"/>
        <end position="436"/>
    </location>
</feature>
<accession>A0AAV5X2E9</accession>
<evidence type="ECO:0000313" key="3">
    <source>
        <dbReference type="EMBL" id="GMT36763.1"/>
    </source>
</evidence>